<feature type="region of interest" description="Disordered" evidence="1">
    <location>
        <begin position="160"/>
        <end position="182"/>
    </location>
</feature>
<sequence>MARGGHAPRATSRSLVPPLRQEEEYVTTADPQHVRAGGLGRAWRGFRRWRRTRPFWGGLFTALAGVEMFASTRMTLNGLSFHSGATGLYSLLIPVILLTCGLLLWFSPGQRLFYSIVAAVTTIYSLMGLNLGGFFVGLLLGMVGSALGFAWTPLRSTGGPATAVDAPGDEDPDTVGSDDPTLVDELLPADVPALPHQRGGAPAYEQERPAPAPAGYDAPPAGPRDPRYFAVALVVLGLSATGLVATRPSPVQAAPAVPAPAATTTCPSAPAATPSATPSAIPGRSAPSATPSASASPSPTPTRDGGVLGDILRGIGDLFTGGGREEPSASPSASPTPSATAAAPTVKPTPTGRTPSRTGCAPSRPSRPGQVEPGKLLPRIAPEPGQPKVAQQPSKLTGSSVTMSSLRFEGIVDLPTANGTLKALKFSMSKAVTDDFKLVADGPAGRNQQYVTDRLTVQGDVAFYATRFVGRLLGIKITLTPDLPFPDGIPVTLPISVTFTDPVIDLAFVDCRTLTARPALTLSLP</sequence>
<evidence type="ECO:0000313" key="4">
    <source>
        <dbReference type="Proteomes" id="UP000198228"/>
    </source>
</evidence>
<feature type="compositionally biased region" description="Low complexity" evidence="1">
    <location>
        <begin position="253"/>
        <end position="297"/>
    </location>
</feature>
<keyword evidence="2" id="KW-1133">Transmembrane helix</keyword>
<feature type="region of interest" description="Disordered" evidence="1">
    <location>
        <begin position="194"/>
        <end position="221"/>
    </location>
</feature>
<reference evidence="3 4" key="1">
    <citation type="submission" date="2016-06" db="EMBL/GenBank/DDBJ databases">
        <authorList>
            <person name="Kjaerup R.B."/>
            <person name="Dalgaard T.S."/>
            <person name="Juul-Madsen H.R."/>
        </authorList>
    </citation>
    <scope>NUCLEOTIDE SEQUENCE [LARGE SCALE GENOMIC DNA]</scope>
    <source>
        <strain evidence="3 4">DSM 43821</strain>
    </source>
</reference>
<evidence type="ECO:0000256" key="1">
    <source>
        <dbReference type="SAM" id="MobiDB-lite"/>
    </source>
</evidence>
<feature type="transmembrane region" description="Helical" evidence="2">
    <location>
        <begin position="54"/>
        <end position="76"/>
    </location>
</feature>
<dbReference type="InterPro" id="IPR046096">
    <property type="entry name" value="DUF6114"/>
</dbReference>
<organism evidence="3 4">
    <name type="scientific">Micromonospora purpureochromogenes</name>
    <dbReference type="NCBI Taxonomy" id="47872"/>
    <lineage>
        <taxon>Bacteria</taxon>
        <taxon>Bacillati</taxon>
        <taxon>Actinomycetota</taxon>
        <taxon>Actinomycetes</taxon>
        <taxon>Micromonosporales</taxon>
        <taxon>Micromonosporaceae</taxon>
        <taxon>Micromonospora</taxon>
    </lineage>
</organism>
<dbReference type="AlphaFoldDB" id="A0A1C4V1U2"/>
<keyword evidence="2" id="KW-0812">Transmembrane</keyword>
<feature type="transmembrane region" description="Helical" evidence="2">
    <location>
        <begin position="88"/>
        <end position="105"/>
    </location>
</feature>
<accession>A0A1C4V1U2</accession>
<name>A0A1C4V1U2_9ACTN</name>
<dbReference type="Pfam" id="PF19609">
    <property type="entry name" value="DUF6114"/>
    <property type="match status" value="1"/>
</dbReference>
<evidence type="ECO:0000313" key="3">
    <source>
        <dbReference type="EMBL" id="SCE77913.1"/>
    </source>
</evidence>
<keyword evidence="2" id="KW-0472">Membrane</keyword>
<dbReference type="EMBL" id="LT607410">
    <property type="protein sequence ID" value="SCE77913.1"/>
    <property type="molecule type" value="Genomic_DNA"/>
</dbReference>
<feature type="region of interest" description="Disordered" evidence="1">
    <location>
        <begin position="253"/>
        <end position="400"/>
    </location>
</feature>
<evidence type="ECO:0000256" key="2">
    <source>
        <dbReference type="SAM" id="Phobius"/>
    </source>
</evidence>
<gene>
    <name evidence="3" type="ORF">GA0074696_0802</name>
</gene>
<dbReference type="Proteomes" id="UP000198228">
    <property type="component" value="Chromosome I"/>
</dbReference>
<feature type="compositionally biased region" description="Polar residues" evidence="1">
    <location>
        <begin position="389"/>
        <end position="400"/>
    </location>
</feature>
<feature type="transmembrane region" description="Helical" evidence="2">
    <location>
        <begin position="135"/>
        <end position="154"/>
    </location>
</feature>
<feature type="compositionally biased region" description="Low complexity" evidence="1">
    <location>
        <begin position="328"/>
        <end position="359"/>
    </location>
</feature>
<proteinExistence type="predicted"/>
<protein>
    <submittedName>
        <fullName evidence="3">Uncharacterized protein</fullName>
    </submittedName>
</protein>